<evidence type="ECO:0000313" key="5">
    <source>
        <dbReference type="EMBL" id="CAF0799600.1"/>
    </source>
</evidence>
<protein>
    <recommendedName>
        <fullName evidence="4">Alpha-type protein kinase domain-containing protein</fullName>
    </recommendedName>
</protein>
<dbReference type="PANTHER" id="PTHR47763:SF4">
    <property type="entry name" value="ALPHA-PROTEIN KINASE VWKA"/>
    <property type="match status" value="1"/>
</dbReference>
<keyword evidence="3" id="KW-0418">Kinase</keyword>
<dbReference type="Proteomes" id="UP000663860">
    <property type="component" value="Unassembled WGS sequence"/>
</dbReference>
<dbReference type="PANTHER" id="PTHR47763">
    <property type="entry name" value="ALPHA-PROTEIN KINASE VWKA"/>
    <property type="match status" value="1"/>
</dbReference>
<evidence type="ECO:0000313" key="6">
    <source>
        <dbReference type="EMBL" id="CAF4184193.1"/>
    </source>
</evidence>
<comment type="caution">
    <text evidence="5">The sequence shown here is derived from an EMBL/GenBank/DDBJ whole genome shotgun (WGS) entry which is preliminary data.</text>
</comment>
<evidence type="ECO:0000256" key="3">
    <source>
        <dbReference type="ARBA" id="ARBA00022777"/>
    </source>
</evidence>
<proteinExistence type="predicted"/>
<dbReference type="InterPro" id="IPR052969">
    <property type="entry name" value="Thr-specific_kinase-like"/>
</dbReference>
<evidence type="ECO:0000256" key="1">
    <source>
        <dbReference type="ARBA" id="ARBA00022527"/>
    </source>
</evidence>
<dbReference type="SUPFAM" id="SSF56112">
    <property type="entry name" value="Protein kinase-like (PK-like)"/>
    <property type="match status" value="1"/>
</dbReference>
<evidence type="ECO:0000313" key="7">
    <source>
        <dbReference type="Proteomes" id="UP000663860"/>
    </source>
</evidence>
<dbReference type="GO" id="GO:0005524">
    <property type="term" value="F:ATP binding"/>
    <property type="evidence" value="ECO:0007669"/>
    <property type="project" value="InterPro"/>
</dbReference>
<name>A0A813STJ9_9BILA</name>
<dbReference type="Gene3D" id="3.20.200.10">
    <property type="entry name" value="MHCK/EF2 kinase"/>
    <property type="match status" value="1"/>
</dbReference>
<dbReference type="Proteomes" id="UP000663868">
    <property type="component" value="Unassembled WGS sequence"/>
</dbReference>
<keyword evidence="1" id="KW-0723">Serine/threonine-protein kinase</keyword>
<dbReference type="Pfam" id="PF02816">
    <property type="entry name" value="Alpha_kinase"/>
    <property type="match status" value="1"/>
</dbReference>
<dbReference type="AlphaFoldDB" id="A0A813STJ9"/>
<gene>
    <name evidence="5" type="ORF">IZO911_LOCUS6856</name>
    <name evidence="6" type="ORF">KXQ929_LOCUS39128</name>
</gene>
<accession>A0A813STJ9</accession>
<dbReference type="InterPro" id="IPR004166">
    <property type="entry name" value="a-kinase_dom"/>
</dbReference>
<organism evidence="5 7">
    <name type="scientific">Adineta steineri</name>
    <dbReference type="NCBI Taxonomy" id="433720"/>
    <lineage>
        <taxon>Eukaryota</taxon>
        <taxon>Metazoa</taxon>
        <taxon>Spiralia</taxon>
        <taxon>Gnathifera</taxon>
        <taxon>Rotifera</taxon>
        <taxon>Eurotatoria</taxon>
        <taxon>Bdelloidea</taxon>
        <taxon>Adinetida</taxon>
        <taxon>Adinetidae</taxon>
        <taxon>Adineta</taxon>
    </lineage>
</organism>
<evidence type="ECO:0000259" key="4">
    <source>
        <dbReference type="PROSITE" id="PS51158"/>
    </source>
</evidence>
<dbReference type="GO" id="GO:0004674">
    <property type="term" value="F:protein serine/threonine kinase activity"/>
    <property type="evidence" value="ECO:0007669"/>
    <property type="project" value="UniProtKB-KW"/>
</dbReference>
<reference evidence="5" key="1">
    <citation type="submission" date="2021-02" db="EMBL/GenBank/DDBJ databases">
        <authorList>
            <person name="Nowell W R."/>
        </authorList>
    </citation>
    <scope>NUCLEOTIDE SEQUENCE</scope>
</reference>
<keyword evidence="2" id="KW-0808">Transferase</keyword>
<dbReference type="InterPro" id="IPR011009">
    <property type="entry name" value="Kinase-like_dom_sf"/>
</dbReference>
<dbReference type="SMART" id="SM00811">
    <property type="entry name" value="Alpha_kinase"/>
    <property type="match status" value="1"/>
</dbReference>
<dbReference type="EMBL" id="CAJOBB010007337">
    <property type="protein sequence ID" value="CAF4184193.1"/>
    <property type="molecule type" value="Genomic_DNA"/>
</dbReference>
<sequence length="578" mass="66809">MAERYPRAMHTTNTLSNIADLRRVLDEIERNENENISGNIRLDAIKKQCDMLQKESRDKLSATEEKQFHARQDLDYISKRRNEINDVIKALNKAESVDLCFLMDCTNSMKKYIEEVTNRIFETVQSLKSRFSHLKIRLAFVGYRDLNLPADEQFSILDFTNEKEFHSFVSMVKCANGGDRCEDVLGGLQKIKDLTWDKPVRILIHIGDAPSHGERYHDMGKRNDSYFTHDTNGSIGYSMIQELIELQIKYYFGRLTSHTDKMIEQFRNYTDKKMIIEQVQLEDFTNLLPFIVQTVTQSISYASALLLKNPLNDNQSLKTKTCRNVTFDKNEPIWSNITAKTLKVIKYTCNEQLLCDKVKQQRSIKIAENPFAEGGMRLAYYGLSLYEEKCEKLVLKEFKHIGHGLNSKKAYLDLLDCQTIADYLARKFYRLPSVAASAVVKKINFIMTKLVVDKLSDGKNRNLTMERFIEGPYKKFSNNAGFVDYNDPALTLQAFSHWTYEYTKGDMIVVDLQGIDMGDNKSYLLTDPCIHSTDLKRFGCSNLGKAGMKRFFQTHICNVVCYALKLKKNKHRSEIRST</sequence>
<dbReference type="SUPFAM" id="SSF53300">
    <property type="entry name" value="vWA-like"/>
    <property type="match status" value="1"/>
</dbReference>
<dbReference type="InterPro" id="IPR036465">
    <property type="entry name" value="vWFA_dom_sf"/>
</dbReference>
<dbReference type="PROSITE" id="PS51158">
    <property type="entry name" value="ALPHA_KINASE"/>
    <property type="match status" value="1"/>
</dbReference>
<feature type="domain" description="Alpha-type protein kinase" evidence="4">
    <location>
        <begin position="326"/>
        <end position="569"/>
    </location>
</feature>
<dbReference type="EMBL" id="CAJNOE010000043">
    <property type="protein sequence ID" value="CAF0799600.1"/>
    <property type="molecule type" value="Genomic_DNA"/>
</dbReference>
<dbReference type="Gene3D" id="3.40.50.410">
    <property type="entry name" value="von Willebrand factor, type A domain"/>
    <property type="match status" value="1"/>
</dbReference>
<evidence type="ECO:0000256" key="2">
    <source>
        <dbReference type="ARBA" id="ARBA00022679"/>
    </source>
</evidence>